<sequence>MSVVAVDVGTGSVRCAVVRGTDGCILARAVENTHTHTYEYAGEKHLVQSTDNIWHCICQATKRAMQASSRGVRSQEVVGVAFDATCSLAVVDKGGSPVSVLPSNLSSGWNVVLWMDHRASAEAKEINETQHAVLDYVGGSISPEMQIPKILWLKRHAYDTCYAKAGHFFDLPDYLTFRATQSAERSLCSLVCKCTYLEGEPEDIQGRVRGWQPDFLRLVGLGDLIGDSDTGTTAYERIGTRANPPGSRVGAGLTEAAALELGLLPGTPVAAGSIDAHAGVLGVLGAQRGEDLRLDERLALIMGTSSCHMALSRKPLHVSGVWGPYGSVVLGGWWLNEGGQSASGALVDHVIIAHCCSHVLVITSSTHLFLLCPSLGVDRGLSSVWHLSRELHMLPFFHGNRAPLADASLRGVVSGLHLASADPCDDLVELYVCTLVALALETRHIAEAMEQAGHRLRSIHACGVLSRALAFVQAHADAMQLPVFLPKDDAVLTGTAVLAATAAGCHASLPAAMAAMNASAGVVAPQASVQSFFDRKFAVYKHMYADFKAYRALMQAE</sequence>
<dbReference type="InterPro" id="IPR018484">
    <property type="entry name" value="FGGY_N"/>
</dbReference>
<evidence type="ECO:0000313" key="6">
    <source>
        <dbReference type="EMBL" id="EGD76022.1"/>
    </source>
</evidence>
<dbReference type="KEGG" id="sre:PTSG_11635"/>
<dbReference type="AlphaFoldDB" id="F2TXB3"/>
<evidence type="ECO:0000313" key="7">
    <source>
        <dbReference type="Proteomes" id="UP000007799"/>
    </source>
</evidence>
<feature type="domain" description="Carbohydrate kinase FGGY C-terminal" evidence="5">
    <location>
        <begin position="298"/>
        <end position="503"/>
    </location>
</feature>
<dbReference type="GO" id="GO:0019321">
    <property type="term" value="P:pentose metabolic process"/>
    <property type="evidence" value="ECO:0007669"/>
    <property type="project" value="TreeGrafter"/>
</dbReference>
<evidence type="ECO:0000259" key="5">
    <source>
        <dbReference type="Pfam" id="PF02782"/>
    </source>
</evidence>
<evidence type="ECO:0000256" key="2">
    <source>
        <dbReference type="ARBA" id="ARBA00022679"/>
    </source>
</evidence>
<organism evidence="7">
    <name type="scientific">Salpingoeca rosetta (strain ATCC 50818 / BSB-021)</name>
    <dbReference type="NCBI Taxonomy" id="946362"/>
    <lineage>
        <taxon>Eukaryota</taxon>
        <taxon>Choanoflagellata</taxon>
        <taxon>Craspedida</taxon>
        <taxon>Salpingoecidae</taxon>
        <taxon>Salpingoeca</taxon>
    </lineage>
</organism>
<dbReference type="SUPFAM" id="SSF53067">
    <property type="entry name" value="Actin-like ATPase domain"/>
    <property type="match status" value="2"/>
</dbReference>
<dbReference type="Gene3D" id="3.30.420.40">
    <property type="match status" value="1"/>
</dbReference>
<dbReference type="Proteomes" id="UP000007799">
    <property type="component" value="Unassembled WGS sequence"/>
</dbReference>
<dbReference type="NCBIfam" id="TIGR01315">
    <property type="entry name" value="5C_CHO_kinase"/>
    <property type="match status" value="1"/>
</dbReference>
<dbReference type="InterPro" id="IPR043129">
    <property type="entry name" value="ATPase_NBD"/>
</dbReference>
<dbReference type="CDD" id="cd07782">
    <property type="entry name" value="ASKHA_NBD_FGGY_D-RBK"/>
    <property type="match status" value="1"/>
</dbReference>
<dbReference type="PANTHER" id="PTHR43435:SF4">
    <property type="entry name" value="FGGY CARBOHYDRATE KINASE DOMAIN-CONTAINING PROTEIN"/>
    <property type="match status" value="1"/>
</dbReference>
<proteinExistence type="inferred from homology"/>
<dbReference type="Gene3D" id="1.20.58.2240">
    <property type="match status" value="1"/>
</dbReference>
<keyword evidence="2" id="KW-0808">Transferase</keyword>
<dbReference type="Pfam" id="PF00370">
    <property type="entry name" value="FGGY_N"/>
    <property type="match status" value="1"/>
</dbReference>
<dbReference type="PANTHER" id="PTHR43435">
    <property type="entry name" value="RIBULOKINASE"/>
    <property type="match status" value="1"/>
</dbReference>
<dbReference type="OMA" id="HKAMWHE"/>
<keyword evidence="3" id="KW-0418">Kinase</keyword>
<keyword evidence="7" id="KW-1185">Reference proteome</keyword>
<accession>F2TXB3</accession>
<dbReference type="InParanoid" id="F2TXB3"/>
<evidence type="ECO:0008006" key="8">
    <source>
        <dbReference type="Google" id="ProtNLM"/>
    </source>
</evidence>
<dbReference type="InterPro" id="IPR018485">
    <property type="entry name" value="FGGY_C"/>
</dbReference>
<dbReference type="InterPro" id="IPR006003">
    <property type="entry name" value="FGGY_RbtK-like"/>
</dbReference>
<dbReference type="InterPro" id="IPR000577">
    <property type="entry name" value="Carb_kinase_FGGY"/>
</dbReference>
<dbReference type="GO" id="GO:0019150">
    <property type="term" value="F:D-ribulokinase activity"/>
    <property type="evidence" value="ECO:0007669"/>
    <property type="project" value="TreeGrafter"/>
</dbReference>
<dbReference type="OrthoDB" id="203824at2759"/>
<evidence type="ECO:0000256" key="1">
    <source>
        <dbReference type="ARBA" id="ARBA00009156"/>
    </source>
</evidence>
<comment type="similarity">
    <text evidence="1">Belongs to the FGGY kinase family.</text>
</comment>
<reference evidence="6" key="1">
    <citation type="submission" date="2009-08" db="EMBL/GenBank/DDBJ databases">
        <title>Annotation of Salpingoeca rosetta.</title>
        <authorList>
            <consortium name="The Broad Institute Genome Sequencing Platform"/>
            <person name="Russ C."/>
            <person name="Cuomo C."/>
            <person name="Burger G."/>
            <person name="Gray M.W."/>
            <person name="Holland P.W.H."/>
            <person name="King N."/>
            <person name="Lang F.B.F."/>
            <person name="Roger A.J."/>
            <person name="Ruiz-Trillo I."/>
            <person name="Young S.K."/>
            <person name="Zeng Q."/>
            <person name="Gargeya S."/>
            <person name="Alvarado L."/>
            <person name="Berlin A."/>
            <person name="Chapman S.B."/>
            <person name="Chen Z."/>
            <person name="Freedman E."/>
            <person name="Gellesch M."/>
            <person name="Goldberg J."/>
            <person name="Griggs A."/>
            <person name="Gujja S."/>
            <person name="Heilman E."/>
            <person name="Heiman D."/>
            <person name="Howarth C."/>
            <person name="Mehta T."/>
            <person name="Neiman D."/>
            <person name="Pearson M."/>
            <person name="Roberts A."/>
            <person name="Saif S."/>
            <person name="Shea T."/>
            <person name="Shenoy N."/>
            <person name="Sisk P."/>
            <person name="Stolte C."/>
            <person name="Sykes S."/>
            <person name="White J."/>
            <person name="Yandava C."/>
            <person name="Haas B."/>
            <person name="Nusbaum C."/>
            <person name="Birren B."/>
        </authorList>
    </citation>
    <scope>NUCLEOTIDE SEQUENCE [LARGE SCALE GENOMIC DNA]</scope>
    <source>
        <strain evidence="6">ATCC 50818</strain>
    </source>
</reference>
<feature type="domain" description="Carbohydrate kinase FGGY N-terminal" evidence="4">
    <location>
        <begin position="3"/>
        <end position="181"/>
    </location>
</feature>
<protein>
    <recommendedName>
        <fullName evidence="8">FGGY-family pentulose kinase</fullName>
    </recommendedName>
</protein>
<name>F2TXB3_SALR5</name>
<dbReference type="RefSeq" id="XP_004998197.1">
    <property type="nucleotide sequence ID" value="XM_004998140.1"/>
</dbReference>
<dbReference type="GO" id="GO:0005737">
    <property type="term" value="C:cytoplasm"/>
    <property type="evidence" value="ECO:0007669"/>
    <property type="project" value="TreeGrafter"/>
</dbReference>
<evidence type="ECO:0000256" key="3">
    <source>
        <dbReference type="ARBA" id="ARBA00022777"/>
    </source>
</evidence>
<dbReference type="EMBL" id="GL832956">
    <property type="protein sequence ID" value="EGD76022.1"/>
    <property type="molecule type" value="Genomic_DNA"/>
</dbReference>
<gene>
    <name evidence="6" type="ORF">PTSG_11635</name>
</gene>
<dbReference type="FunCoup" id="F2TXB3">
    <property type="interactions" value="73"/>
</dbReference>
<dbReference type="PIRSF" id="PIRSF000538">
    <property type="entry name" value="GlpK"/>
    <property type="match status" value="1"/>
</dbReference>
<dbReference type="STRING" id="946362.F2TXB3"/>
<dbReference type="eggNOG" id="KOG2517">
    <property type="taxonomic scope" value="Eukaryota"/>
</dbReference>
<evidence type="ECO:0000259" key="4">
    <source>
        <dbReference type="Pfam" id="PF00370"/>
    </source>
</evidence>
<dbReference type="Pfam" id="PF02782">
    <property type="entry name" value="FGGY_C"/>
    <property type="match status" value="1"/>
</dbReference>
<dbReference type="GeneID" id="16078793"/>